<dbReference type="eggNOG" id="KOG2662">
    <property type="taxonomic scope" value="Eukaryota"/>
</dbReference>
<dbReference type="Proteomes" id="UP000008694">
    <property type="component" value="Unassembled WGS sequence"/>
</dbReference>
<accession>D7LG17</accession>
<protein>
    <submittedName>
        <fullName evidence="2">Predicted protein</fullName>
    </submittedName>
</protein>
<keyword evidence="3" id="KW-1185">Reference proteome</keyword>
<name>D7LG17_ARALL</name>
<reference evidence="3" key="1">
    <citation type="journal article" date="2011" name="Nat. Genet.">
        <title>The Arabidopsis lyrata genome sequence and the basis of rapid genome size change.</title>
        <authorList>
            <person name="Hu T.T."/>
            <person name="Pattyn P."/>
            <person name="Bakker E.G."/>
            <person name="Cao J."/>
            <person name="Cheng J.-F."/>
            <person name="Clark R.M."/>
            <person name="Fahlgren N."/>
            <person name="Fawcett J.A."/>
            <person name="Grimwood J."/>
            <person name="Gundlach H."/>
            <person name="Haberer G."/>
            <person name="Hollister J.D."/>
            <person name="Ossowski S."/>
            <person name="Ottilar R.P."/>
            <person name="Salamov A.A."/>
            <person name="Schneeberger K."/>
            <person name="Spannagl M."/>
            <person name="Wang X."/>
            <person name="Yang L."/>
            <person name="Nasrallah M.E."/>
            <person name="Bergelson J."/>
            <person name="Carrington J.C."/>
            <person name="Gaut B.S."/>
            <person name="Schmutz J."/>
            <person name="Mayer K.F.X."/>
            <person name="Van de Peer Y."/>
            <person name="Grigoriev I.V."/>
            <person name="Nordborg M."/>
            <person name="Weigel D."/>
            <person name="Guo Y.-L."/>
        </authorList>
    </citation>
    <scope>NUCLEOTIDE SEQUENCE [LARGE SCALE GENOMIC DNA]</scope>
    <source>
        <strain evidence="3">cv. MN47</strain>
    </source>
</reference>
<dbReference type="HOGENOM" id="CLU_2545712_0_0_1"/>
<dbReference type="EMBL" id="GL348716">
    <property type="protein sequence ID" value="EFH54956.1"/>
    <property type="molecule type" value="Genomic_DNA"/>
</dbReference>
<feature type="region of interest" description="Disordered" evidence="1">
    <location>
        <begin position="1"/>
        <end position="33"/>
    </location>
</feature>
<evidence type="ECO:0000313" key="2">
    <source>
        <dbReference type="EMBL" id="EFH54956.1"/>
    </source>
</evidence>
<gene>
    <name evidence="2" type="ORF">ARALYDRAFT_667620</name>
</gene>
<sequence length="83" mass="8637">MSKPSLPTLIPLASSTTSHSPNPAHPNPNSAAATTINLKGNARSRPSASGRQPLLGVDVLGFKEQGQGLKNFVSFVLYLIGLV</sequence>
<dbReference type="AlphaFoldDB" id="D7LG17"/>
<proteinExistence type="predicted"/>
<evidence type="ECO:0000313" key="3">
    <source>
        <dbReference type="Proteomes" id="UP000008694"/>
    </source>
</evidence>
<feature type="compositionally biased region" description="Low complexity" evidence="1">
    <location>
        <begin position="17"/>
        <end position="33"/>
    </location>
</feature>
<dbReference type="Gramene" id="Al_scaffold_0004_339">
    <property type="protein sequence ID" value="Al_scaffold_0004_339"/>
    <property type="gene ID" value="Al_scaffold_0004_339"/>
</dbReference>
<evidence type="ECO:0000256" key="1">
    <source>
        <dbReference type="SAM" id="MobiDB-lite"/>
    </source>
</evidence>
<organism evidence="3">
    <name type="scientific">Arabidopsis lyrata subsp. lyrata</name>
    <name type="common">Lyre-leaved rock-cress</name>
    <dbReference type="NCBI Taxonomy" id="81972"/>
    <lineage>
        <taxon>Eukaryota</taxon>
        <taxon>Viridiplantae</taxon>
        <taxon>Streptophyta</taxon>
        <taxon>Embryophyta</taxon>
        <taxon>Tracheophyta</taxon>
        <taxon>Spermatophyta</taxon>
        <taxon>Magnoliopsida</taxon>
        <taxon>eudicotyledons</taxon>
        <taxon>Gunneridae</taxon>
        <taxon>Pentapetalae</taxon>
        <taxon>rosids</taxon>
        <taxon>malvids</taxon>
        <taxon>Brassicales</taxon>
        <taxon>Brassicaceae</taxon>
        <taxon>Camelineae</taxon>
        <taxon>Arabidopsis</taxon>
    </lineage>
</organism>